<proteinExistence type="predicted"/>
<feature type="transmembrane region" description="Helical" evidence="1">
    <location>
        <begin position="81"/>
        <end position="103"/>
    </location>
</feature>
<feature type="transmembrane region" description="Helical" evidence="1">
    <location>
        <begin position="6"/>
        <end position="28"/>
    </location>
</feature>
<dbReference type="InterPro" id="IPR017850">
    <property type="entry name" value="Alkaline_phosphatase_core_sf"/>
</dbReference>
<keyword evidence="3" id="KW-1185">Reference proteome</keyword>
<evidence type="ECO:0000313" key="3">
    <source>
        <dbReference type="Proteomes" id="UP000094023"/>
    </source>
</evidence>
<protein>
    <submittedName>
        <fullName evidence="2">Putative inner membrane protein</fullName>
    </submittedName>
</protein>
<feature type="transmembrane region" description="Helical" evidence="1">
    <location>
        <begin position="40"/>
        <end position="61"/>
    </location>
</feature>
<reference evidence="2 3" key="1">
    <citation type="submission" date="2016-04" db="EMBL/GenBank/DDBJ databases">
        <title>ATOL: Assembling a taxonomically balanced genome-scale reconstruction of the evolutionary history of the Enterobacteriaceae.</title>
        <authorList>
            <person name="Plunkett G.III."/>
            <person name="Neeno-Eckwall E.C."/>
            <person name="Glasner J.D."/>
            <person name="Perna N.T."/>
        </authorList>
    </citation>
    <scope>NUCLEOTIDE SEQUENCE [LARGE SCALE GENOMIC DNA]</scope>
    <source>
        <strain evidence="2 3">ATCC 19692</strain>
    </source>
</reference>
<keyword evidence="1" id="KW-0472">Membrane</keyword>
<comment type="caution">
    <text evidence="2">The sequence shown here is derived from an EMBL/GenBank/DDBJ whole genome shotgun (WGS) entry which is preliminary data.</text>
</comment>
<dbReference type="STRING" id="1354337.M983_0937"/>
<dbReference type="Proteomes" id="UP000094023">
    <property type="component" value="Unassembled WGS sequence"/>
</dbReference>
<dbReference type="PATRIC" id="fig|1354337.4.peg.955"/>
<dbReference type="NCBIfam" id="TIGR03368">
    <property type="entry name" value="cellulose_yhjU"/>
    <property type="match status" value="1"/>
</dbReference>
<sequence>MLKFVLLWYGYLNFDAFSNLLFIAFLIFPLPDNLLFKIRNWIAIPIGIILFYHDTWLPSFSTVLSQGSLLKQFSFDYLMELTANFINLKMIGVAFLLLVAYLFIEQWLRISVFIIAGVLWLNIDGITHFSQSMVPSVLANNAVSENNISNKEEINSASQSDVLVDKADAESANSFSLSSEPINSSSPQSLDNWLTQFYKGEKKRMTTFPTKLSSDAQPFDILIINICSLSTADMAAVGLQGHPLWGNFDVLFKQFNSVSSYSGPASLRLLRASCGQGRHSELYDPTDTQCLLMDNLASLGFTKELALDHNGKFGNYLQEIQQLGDLNIEMQDQKGLSYQLTAFDGSKIYNDKETLSRWLQSREQSKDKRSVTFMNFVTLHDGNRFKGENSTADYGKRAVTLLDNLNNFINELDKKGRKVMVVVIPEHGAALQGDKTQMSGLRDIPSQRITTVPVGIRFTGIEEKGPRYSPTIVNKPSSYLAISEFISRNVDGEVFKQSTIDWNTLINKLPQTEKVNENQGTTVVEYQNQSYIKLGEQGEWIHYPN</sequence>
<keyword evidence="1" id="KW-0812">Transmembrane</keyword>
<dbReference type="AlphaFoldDB" id="A0A198GDD5"/>
<evidence type="ECO:0000313" key="2">
    <source>
        <dbReference type="EMBL" id="OAT34794.1"/>
    </source>
</evidence>
<dbReference type="InterPro" id="IPR017744">
    <property type="entry name" value="BcsG"/>
</dbReference>
<accession>A0A198GDD5</accession>
<name>A0A198GDD5_9GAMM</name>
<evidence type="ECO:0000256" key="1">
    <source>
        <dbReference type="SAM" id="Phobius"/>
    </source>
</evidence>
<dbReference type="EMBL" id="LXEN01000040">
    <property type="protein sequence ID" value="OAT34794.1"/>
    <property type="molecule type" value="Genomic_DNA"/>
</dbReference>
<organism evidence="2 3">
    <name type="scientific">Proteus myxofaciens ATCC 19692</name>
    <dbReference type="NCBI Taxonomy" id="1354337"/>
    <lineage>
        <taxon>Bacteria</taxon>
        <taxon>Pseudomonadati</taxon>
        <taxon>Pseudomonadota</taxon>
        <taxon>Gammaproteobacteria</taxon>
        <taxon>Enterobacterales</taxon>
        <taxon>Morganellaceae</taxon>
        <taxon>Proteus</taxon>
    </lineage>
</organism>
<keyword evidence="1" id="KW-1133">Transmembrane helix</keyword>
<gene>
    <name evidence="2" type="ORF">M983_0937</name>
</gene>
<dbReference type="Gene3D" id="3.40.720.10">
    <property type="entry name" value="Alkaline Phosphatase, subunit A"/>
    <property type="match status" value="1"/>
</dbReference>
<dbReference type="Pfam" id="PF11658">
    <property type="entry name" value="CBP_BcsG"/>
    <property type="match status" value="1"/>
</dbReference>